<dbReference type="EMBL" id="OBEH01000002">
    <property type="protein sequence ID" value="SNY99509.1"/>
    <property type="molecule type" value="Genomic_DNA"/>
</dbReference>
<evidence type="ECO:0000259" key="7">
    <source>
        <dbReference type="Pfam" id="PF08544"/>
    </source>
</evidence>
<evidence type="ECO:0000259" key="6">
    <source>
        <dbReference type="Pfam" id="PF00288"/>
    </source>
</evidence>
<dbReference type="SUPFAM" id="SSF54211">
    <property type="entry name" value="Ribosomal protein S5 domain 2-like"/>
    <property type="match status" value="1"/>
</dbReference>
<dbReference type="Pfam" id="PF08544">
    <property type="entry name" value="GHMP_kinases_C"/>
    <property type="match status" value="1"/>
</dbReference>
<dbReference type="PRINTS" id="PR00473">
    <property type="entry name" value="GALCTOKINASE"/>
</dbReference>
<dbReference type="PIRSF" id="PIRSF000530">
    <property type="entry name" value="Galactokinase"/>
    <property type="match status" value="1"/>
</dbReference>
<keyword evidence="4" id="KW-0067">ATP-binding</keyword>
<dbReference type="Gene3D" id="3.30.70.890">
    <property type="entry name" value="GHMP kinase, C-terminal domain"/>
    <property type="match status" value="1"/>
</dbReference>
<dbReference type="Pfam" id="PF00288">
    <property type="entry name" value="GHMP_kinases_N"/>
    <property type="match status" value="1"/>
</dbReference>
<dbReference type="InterPro" id="IPR019539">
    <property type="entry name" value="GalKase_N"/>
</dbReference>
<dbReference type="InterPro" id="IPR006206">
    <property type="entry name" value="Mevalonate/galactokinase"/>
</dbReference>
<dbReference type="SUPFAM" id="SSF55060">
    <property type="entry name" value="GHMP Kinase, C-terminal domain"/>
    <property type="match status" value="1"/>
</dbReference>
<gene>
    <name evidence="9" type="ORF">SAMN06265377_1319</name>
</gene>
<dbReference type="GO" id="GO:0004335">
    <property type="term" value="F:galactokinase activity"/>
    <property type="evidence" value="ECO:0007669"/>
    <property type="project" value="InterPro"/>
</dbReference>
<keyword evidence="3 9" id="KW-0418">Kinase</keyword>
<name>A0A285MQQ1_9FLAO</name>
<reference evidence="10" key="1">
    <citation type="submission" date="2017-09" db="EMBL/GenBank/DDBJ databases">
        <authorList>
            <person name="Varghese N."/>
            <person name="Submissions S."/>
        </authorList>
    </citation>
    <scope>NUCLEOTIDE SEQUENCE [LARGE SCALE GENOMIC DNA]</scope>
    <source>
        <strain evidence="10">DSM 25885</strain>
    </source>
</reference>
<sequence>MYTEKILERIVTKAPGRTCLFGDHQDYLGLPVIACAINRCIDLKAKKNNGMELIINKPDIGEKRTIDLKNSTYTVKKGDHLLAAIAVLKEYGCIPSHGYDIEISGNVAINAGTSSSSAVVLAWIQFLVVAYGCNHPLTKEFLSKIAHRAEVTFHGAPGGKMDQYSIGMGNIMYMQTDDSNAMELFKGKIPGLIVAESGIPKDTTGVLGELKERALLAIHSIKRNLTGFDIRKVNKAELPKFRNYVDDNLKIYLDAAVLNHHITKQALLEFRKAEWNFQRIGDLMNQHHDVLKNYLNITVPPIDDMIDGALTAGALGAKIVGSGRGGSIVVLAREGEQNKVIDALKNSGAKDAYMVQVDPGARIIQSK</sequence>
<evidence type="ECO:0000259" key="8">
    <source>
        <dbReference type="Pfam" id="PF10509"/>
    </source>
</evidence>
<evidence type="ECO:0000313" key="9">
    <source>
        <dbReference type="EMBL" id="SNY99509.1"/>
    </source>
</evidence>
<comment type="similarity">
    <text evidence="1">Belongs to the GHMP kinase family. GalK subfamily.</text>
</comment>
<evidence type="ECO:0000256" key="3">
    <source>
        <dbReference type="ARBA" id="ARBA00022777"/>
    </source>
</evidence>
<dbReference type="GO" id="GO:0005524">
    <property type="term" value="F:ATP binding"/>
    <property type="evidence" value="ECO:0007669"/>
    <property type="project" value="UniProtKB-KW"/>
</dbReference>
<dbReference type="Proteomes" id="UP000219048">
    <property type="component" value="Unassembled WGS sequence"/>
</dbReference>
<accession>A0A285MQQ1</accession>
<dbReference type="Pfam" id="PF10509">
    <property type="entry name" value="GalKase_gal_bdg"/>
    <property type="match status" value="1"/>
</dbReference>
<keyword evidence="5" id="KW-0299">Galactose metabolism</keyword>
<feature type="domain" description="GHMP kinase N-terminal" evidence="6">
    <location>
        <begin position="83"/>
        <end position="169"/>
    </location>
</feature>
<dbReference type="PANTHER" id="PTHR10457">
    <property type="entry name" value="MEVALONATE KINASE/GALACTOKINASE"/>
    <property type="match status" value="1"/>
</dbReference>
<dbReference type="PANTHER" id="PTHR10457:SF7">
    <property type="entry name" value="GALACTOKINASE-RELATED"/>
    <property type="match status" value="1"/>
</dbReference>
<evidence type="ECO:0000256" key="2">
    <source>
        <dbReference type="ARBA" id="ARBA00022741"/>
    </source>
</evidence>
<dbReference type="GO" id="GO:0006012">
    <property type="term" value="P:galactose metabolic process"/>
    <property type="evidence" value="ECO:0007669"/>
    <property type="project" value="UniProtKB-KW"/>
</dbReference>
<dbReference type="Gene3D" id="3.30.230.10">
    <property type="match status" value="1"/>
</dbReference>
<keyword evidence="10" id="KW-1185">Reference proteome</keyword>
<dbReference type="InterPro" id="IPR000705">
    <property type="entry name" value="Galactokinase"/>
</dbReference>
<evidence type="ECO:0000256" key="1">
    <source>
        <dbReference type="ARBA" id="ARBA00006566"/>
    </source>
</evidence>
<dbReference type="InterPro" id="IPR036554">
    <property type="entry name" value="GHMP_kinase_C_sf"/>
</dbReference>
<evidence type="ECO:0000313" key="10">
    <source>
        <dbReference type="Proteomes" id="UP000219048"/>
    </source>
</evidence>
<dbReference type="InterPro" id="IPR014721">
    <property type="entry name" value="Ribsml_uS5_D2-typ_fold_subgr"/>
</dbReference>
<dbReference type="AlphaFoldDB" id="A0A285MQQ1"/>
<dbReference type="InterPro" id="IPR020568">
    <property type="entry name" value="Ribosomal_Su5_D2-typ_SF"/>
</dbReference>
<organism evidence="9 10">
    <name type="scientific">Flagellimonas pacifica</name>
    <dbReference type="NCBI Taxonomy" id="1247520"/>
    <lineage>
        <taxon>Bacteria</taxon>
        <taxon>Pseudomonadati</taxon>
        <taxon>Bacteroidota</taxon>
        <taxon>Flavobacteriia</taxon>
        <taxon>Flavobacteriales</taxon>
        <taxon>Flavobacteriaceae</taxon>
        <taxon>Flagellimonas</taxon>
    </lineage>
</organism>
<keyword evidence="3 9" id="KW-0808">Transferase</keyword>
<feature type="domain" description="GHMP kinase C-terminal" evidence="7">
    <location>
        <begin position="276"/>
        <end position="349"/>
    </location>
</feature>
<dbReference type="PRINTS" id="PR00959">
    <property type="entry name" value="MEVGALKINASE"/>
</dbReference>
<feature type="domain" description="Galactokinase N-terminal" evidence="8">
    <location>
        <begin position="10"/>
        <end position="39"/>
    </location>
</feature>
<evidence type="ECO:0000256" key="5">
    <source>
        <dbReference type="ARBA" id="ARBA00023144"/>
    </source>
</evidence>
<keyword evidence="5" id="KW-0119">Carbohydrate metabolism</keyword>
<dbReference type="InterPro" id="IPR006204">
    <property type="entry name" value="GHMP_kinase_N_dom"/>
</dbReference>
<protein>
    <submittedName>
        <fullName evidence="9">Mevalonate kinase</fullName>
    </submittedName>
</protein>
<proteinExistence type="inferred from homology"/>
<dbReference type="RefSeq" id="WP_243396919.1">
    <property type="nucleotide sequence ID" value="NZ_OBEH01000002.1"/>
</dbReference>
<dbReference type="GO" id="GO:0005829">
    <property type="term" value="C:cytosol"/>
    <property type="evidence" value="ECO:0007669"/>
    <property type="project" value="TreeGrafter"/>
</dbReference>
<keyword evidence="2" id="KW-0547">Nucleotide-binding</keyword>
<evidence type="ECO:0000256" key="4">
    <source>
        <dbReference type="ARBA" id="ARBA00022840"/>
    </source>
</evidence>
<dbReference type="InterPro" id="IPR013750">
    <property type="entry name" value="GHMP_kinase_C_dom"/>
</dbReference>